<keyword evidence="2" id="KW-1185">Reference proteome</keyword>
<comment type="caution">
    <text evidence="1">The sequence shown here is derived from an EMBL/GenBank/DDBJ whole genome shotgun (WGS) entry which is preliminary data.</text>
</comment>
<evidence type="ECO:0000313" key="1">
    <source>
        <dbReference type="EMBL" id="KAG5639971.1"/>
    </source>
</evidence>
<proteinExistence type="predicted"/>
<reference evidence="1" key="2">
    <citation type="submission" date="2021-10" db="EMBL/GenBank/DDBJ databases">
        <title>Phylogenomics reveals ancestral predisposition of the termite-cultivated fungus Termitomyces towards a domesticated lifestyle.</title>
        <authorList>
            <person name="Auxier B."/>
            <person name="Grum-Grzhimaylo A."/>
            <person name="Cardenas M.E."/>
            <person name="Lodge J.D."/>
            <person name="Laessoe T."/>
            <person name="Pedersen O."/>
            <person name="Smith M.E."/>
            <person name="Kuyper T.W."/>
            <person name="Franco-Molano E.A."/>
            <person name="Baroni T.J."/>
            <person name="Aanen D.K."/>
        </authorList>
    </citation>
    <scope>NUCLEOTIDE SEQUENCE</scope>
    <source>
        <strain evidence="1">AP01</strain>
        <tissue evidence="1">Mycelium</tissue>
    </source>
</reference>
<evidence type="ECO:0000313" key="2">
    <source>
        <dbReference type="Proteomes" id="UP000775547"/>
    </source>
</evidence>
<name>A0A9P7K6A7_9AGAR</name>
<dbReference type="Proteomes" id="UP000775547">
    <property type="component" value="Unassembled WGS sequence"/>
</dbReference>
<accession>A0A9P7K6A7</accession>
<reference evidence="1" key="1">
    <citation type="submission" date="2020-07" db="EMBL/GenBank/DDBJ databases">
        <authorList>
            <person name="Nieuwenhuis M."/>
            <person name="Van De Peppel L.J.J."/>
        </authorList>
    </citation>
    <scope>NUCLEOTIDE SEQUENCE</scope>
    <source>
        <strain evidence="1">AP01</strain>
        <tissue evidence="1">Mycelium</tissue>
    </source>
</reference>
<sequence length="232" mass="25695">MDNPRTQPDERIMKIEHSVELDKSGQAHLQRTDYSVEFLSPYITQLSLDLMENKLEELQKHLFSNVVEGLMHRALVRGMKLPEVFSPHRIVAKTLALIGEAESFQVDTATTDISQQRPLYLQPKIETFAGAVSAIVVGETTLSLIQTSLNDIHTGNFGMILRIISRLAIAANVQVDSLWQLIYCIVGSTLRPGVKLVTQAQKILGELRKLTAEAYSGGALPCAIDSRHPCCS</sequence>
<protein>
    <submittedName>
        <fullName evidence="1">Uncharacterized protein</fullName>
    </submittedName>
</protein>
<gene>
    <name evidence="1" type="ORF">DXG03_002070</name>
</gene>
<dbReference type="OrthoDB" id="2910914at2759"/>
<organism evidence="1 2">
    <name type="scientific">Asterophora parasitica</name>
    <dbReference type="NCBI Taxonomy" id="117018"/>
    <lineage>
        <taxon>Eukaryota</taxon>
        <taxon>Fungi</taxon>
        <taxon>Dikarya</taxon>
        <taxon>Basidiomycota</taxon>
        <taxon>Agaricomycotina</taxon>
        <taxon>Agaricomycetes</taxon>
        <taxon>Agaricomycetidae</taxon>
        <taxon>Agaricales</taxon>
        <taxon>Tricholomatineae</taxon>
        <taxon>Lyophyllaceae</taxon>
        <taxon>Asterophora</taxon>
    </lineage>
</organism>
<dbReference type="EMBL" id="JABCKV010001529">
    <property type="protein sequence ID" value="KAG5639971.1"/>
    <property type="molecule type" value="Genomic_DNA"/>
</dbReference>
<dbReference type="AlphaFoldDB" id="A0A9P7K6A7"/>